<proteinExistence type="predicted"/>
<dbReference type="AlphaFoldDB" id="A0ABD0KL39"/>
<feature type="region of interest" description="Disordered" evidence="1">
    <location>
        <begin position="1"/>
        <end position="23"/>
    </location>
</feature>
<protein>
    <submittedName>
        <fullName evidence="2">Uncharacterized protein</fullName>
    </submittedName>
</protein>
<sequence>SAAKTKKVHPAGTGGTYFRPRTRSNDQPEVVVFLRSGEIQKPLRPKVVSRRNELFFYSQPQKEMSTLQERVVLTSGRARAIMTNRKWWLSPFDRGKFRSRLGIRRSAMEEQKTIQ</sequence>
<dbReference type="EMBL" id="JACVVK020000158">
    <property type="protein sequence ID" value="KAK7487874.1"/>
    <property type="molecule type" value="Genomic_DNA"/>
</dbReference>
<feature type="non-terminal residue" evidence="2">
    <location>
        <position position="1"/>
    </location>
</feature>
<reference evidence="2 3" key="1">
    <citation type="journal article" date="2023" name="Sci. Data">
        <title>Genome assembly of the Korean intertidal mud-creeper Batillaria attramentaria.</title>
        <authorList>
            <person name="Patra A.K."/>
            <person name="Ho P.T."/>
            <person name="Jun S."/>
            <person name="Lee S.J."/>
            <person name="Kim Y."/>
            <person name="Won Y.J."/>
        </authorList>
    </citation>
    <scope>NUCLEOTIDE SEQUENCE [LARGE SCALE GENOMIC DNA]</scope>
    <source>
        <strain evidence="2">Wonlab-2016</strain>
    </source>
</reference>
<comment type="caution">
    <text evidence="2">The sequence shown here is derived from an EMBL/GenBank/DDBJ whole genome shotgun (WGS) entry which is preliminary data.</text>
</comment>
<organism evidence="2 3">
    <name type="scientific">Batillaria attramentaria</name>
    <dbReference type="NCBI Taxonomy" id="370345"/>
    <lineage>
        <taxon>Eukaryota</taxon>
        <taxon>Metazoa</taxon>
        <taxon>Spiralia</taxon>
        <taxon>Lophotrochozoa</taxon>
        <taxon>Mollusca</taxon>
        <taxon>Gastropoda</taxon>
        <taxon>Caenogastropoda</taxon>
        <taxon>Sorbeoconcha</taxon>
        <taxon>Cerithioidea</taxon>
        <taxon>Batillariidae</taxon>
        <taxon>Batillaria</taxon>
    </lineage>
</organism>
<evidence type="ECO:0000313" key="2">
    <source>
        <dbReference type="EMBL" id="KAK7487874.1"/>
    </source>
</evidence>
<accession>A0ABD0KL39</accession>
<evidence type="ECO:0000256" key="1">
    <source>
        <dbReference type="SAM" id="MobiDB-lite"/>
    </source>
</evidence>
<gene>
    <name evidence="2" type="ORF">BaRGS_00020921</name>
</gene>
<dbReference type="Proteomes" id="UP001519460">
    <property type="component" value="Unassembled WGS sequence"/>
</dbReference>
<keyword evidence="3" id="KW-1185">Reference proteome</keyword>
<name>A0ABD0KL39_9CAEN</name>
<evidence type="ECO:0000313" key="3">
    <source>
        <dbReference type="Proteomes" id="UP001519460"/>
    </source>
</evidence>